<evidence type="ECO:0000256" key="3">
    <source>
        <dbReference type="ARBA" id="ARBA00022723"/>
    </source>
</evidence>
<feature type="binding site" evidence="12">
    <location>
        <position position="339"/>
    </location>
    <ligand>
        <name>Mn(2+)</name>
        <dbReference type="ChEBI" id="CHEBI:29035"/>
        <label>2</label>
    </ligand>
</feature>
<dbReference type="Proteomes" id="UP000004491">
    <property type="component" value="Unassembled WGS sequence"/>
</dbReference>
<keyword evidence="5" id="KW-0692">RNA repair</keyword>
<dbReference type="AlphaFoldDB" id="G2DFV9"/>
<feature type="binding site" evidence="11">
    <location>
        <begin position="414"/>
        <end position="417"/>
    </location>
    <ligand>
        <name>GMP</name>
        <dbReference type="ChEBI" id="CHEBI:58115"/>
    </ligand>
</feature>
<organism evidence="14 15">
    <name type="scientific">endosymbiont of Riftia pachyptila</name>
    <name type="common">vent Ph05</name>
    <dbReference type="NCBI Taxonomy" id="1048808"/>
    <lineage>
        <taxon>Bacteria</taxon>
        <taxon>Pseudomonadati</taxon>
        <taxon>Pseudomonadota</taxon>
        <taxon>Gammaproteobacteria</taxon>
        <taxon>sulfur-oxidizing symbionts</taxon>
    </lineage>
</organism>
<dbReference type="PANTHER" id="PTHR11118">
    <property type="entry name" value="RNA-SPLICING LIGASE RTCB HOMOLOG"/>
    <property type="match status" value="1"/>
</dbReference>
<evidence type="ECO:0000256" key="1">
    <source>
        <dbReference type="ARBA" id="ARBA00008071"/>
    </source>
</evidence>
<feature type="active site" description="GMP-histidine intermediate" evidence="10">
    <location>
        <position position="414"/>
    </location>
</feature>
<evidence type="ECO:0000256" key="6">
    <source>
        <dbReference type="ARBA" id="ARBA00023134"/>
    </source>
</evidence>
<feature type="binding site" evidence="11">
    <location>
        <begin position="388"/>
        <end position="391"/>
    </location>
    <ligand>
        <name>GMP</name>
        <dbReference type="ChEBI" id="CHEBI:58115"/>
    </ligand>
</feature>
<name>G2DFV9_9GAMM</name>
<sequence length="491" mass="52947">MACAVRGRRVARSEKMEFRPLATESPYAWRIAPQGKMRVPAIIYADHALIESMDHKVFEQLSNVASLPGIQQAAYAMPDAHWGYGFPIGGVAAFDPDEGGVVSGGGVGFDISCGVRTLHTGLTLDQLRPHKKALADLLAVAIPAGLGSTGTIKLTHREMDQMLIGGAAWAVEQGYGSEADLLRTEEHGCMAGANPADVSEKAKERQRREMGTLGSGNHYLEVQLVAQVYDAETAAAFDLREGEIVISIHCGSRGLGHQIGTEFLKFMATKAKDHGIWLPDRELACAPIESKLGQSYLGAMRAGINCALANRQILTHLTREVCDDVLPGTQLTLLYDVSHNTCKRETHRIDGKEKQLFVHRKGATLALGPGHPDLPDGLREVGQPVIIGGSMGTESYILAGVKESEKLAFSSACHGAGRAMSRHQATKRWHGRNLIKELETRGILIRSPSLRGVAEEAPGAYKDVSRVVDVAHQAGLSRKVARLEPLICVKG</sequence>
<evidence type="ECO:0000256" key="5">
    <source>
        <dbReference type="ARBA" id="ARBA00022800"/>
    </source>
</evidence>
<keyword evidence="6 11" id="KW-0342">GTP-binding</keyword>
<feature type="binding site" evidence="11">
    <location>
        <position position="490"/>
    </location>
    <ligand>
        <name>GMP</name>
        <dbReference type="ChEBI" id="CHEBI:58115"/>
    </ligand>
</feature>
<evidence type="ECO:0000256" key="11">
    <source>
        <dbReference type="PIRSR" id="PIRSR601233-2"/>
    </source>
</evidence>
<evidence type="ECO:0000256" key="2">
    <source>
        <dbReference type="ARBA" id="ARBA00022598"/>
    </source>
</evidence>
<evidence type="ECO:0000256" key="8">
    <source>
        <dbReference type="ARBA" id="ARBA00047746"/>
    </source>
</evidence>
<comment type="catalytic activity">
    <reaction evidence="9">
        <text>a 3'-end 2',3'-cyclophospho-ribonucleotide-RNA + a 5'-end dephospho-ribonucleoside-RNA + GTP + H2O = a ribonucleotidyl-ribonucleotide-RNA + GMP + diphosphate + H(+)</text>
        <dbReference type="Rhea" id="RHEA:68080"/>
        <dbReference type="Rhea" id="RHEA-COMP:10464"/>
        <dbReference type="Rhea" id="RHEA-COMP:13936"/>
        <dbReference type="Rhea" id="RHEA-COMP:17355"/>
        <dbReference type="ChEBI" id="CHEBI:15377"/>
        <dbReference type="ChEBI" id="CHEBI:15378"/>
        <dbReference type="ChEBI" id="CHEBI:33019"/>
        <dbReference type="ChEBI" id="CHEBI:37565"/>
        <dbReference type="ChEBI" id="CHEBI:58115"/>
        <dbReference type="ChEBI" id="CHEBI:83064"/>
        <dbReference type="ChEBI" id="CHEBI:138284"/>
        <dbReference type="ChEBI" id="CHEBI:173118"/>
        <dbReference type="EC" id="6.5.1.8"/>
    </reaction>
</comment>
<evidence type="ECO:0000256" key="10">
    <source>
        <dbReference type="PIRSR" id="PIRSR601233-1"/>
    </source>
</evidence>
<dbReference type="InterPro" id="IPR036025">
    <property type="entry name" value="RtcB-like_sf"/>
</dbReference>
<comment type="cofactor">
    <cofactor evidence="12 13">
        <name>Mn(2+)</name>
        <dbReference type="ChEBI" id="CHEBI:29035"/>
    </cofactor>
    <text evidence="12 13">Binds 2 manganese ions per subunit.</text>
</comment>
<dbReference type="FunFam" id="3.90.1860.10:FF:000001">
    <property type="entry name" value="tRNA-splicing ligase RtcB homolog"/>
    <property type="match status" value="1"/>
</dbReference>
<feature type="binding site" evidence="11">
    <location>
        <begin position="217"/>
        <end position="221"/>
    </location>
    <ligand>
        <name>GMP</name>
        <dbReference type="ChEBI" id="CHEBI:58115"/>
    </ligand>
</feature>
<evidence type="ECO:0000313" key="15">
    <source>
        <dbReference type="Proteomes" id="UP000004491"/>
    </source>
</evidence>
<comment type="catalytic activity">
    <reaction evidence="8">
        <text>a 3'-end 3'-phospho-ribonucleotide-RNA + a 5'-end dephospho-ribonucleoside-RNA + GTP = a ribonucleotidyl-ribonucleotide-RNA + GMP + diphosphate</text>
        <dbReference type="Rhea" id="RHEA:68076"/>
        <dbReference type="Rhea" id="RHEA-COMP:10463"/>
        <dbReference type="Rhea" id="RHEA-COMP:13936"/>
        <dbReference type="Rhea" id="RHEA-COMP:17355"/>
        <dbReference type="ChEBI" id="CHEBI:33019"/>
        <dbReference type="ChEBI" id="CHEBI:37565"/>
        <dbReference type="ChEBI" id="CHEBI:58115"/>
        <dbReference type="ChEBI" id="CHEBI:83062"/>
        <dbReference type="ChEBI" id="CHEBI:138284"/>
        <dbReference type="ChEBI" id="CHEBI:173118"/>
        <dbReference type="EC" id="6.5.1.8"/>
    </reaction>
</comment>
<dbReference type="PROSITE" id="PS01288">
    <property type="entry name" value="UPF0027"/>
    <property type="match status" value="1"/>
</dbReference>
<keyword evidence="15" id="KW-1185">Reference proteome</keyword>
<evidence type="ECO:0000256" key="9">
    <source>
        <dbReference type="ARBA" id="ARBA00049514"/>
    </source>
</evidence>
<feature type="binding site" evidence="12">
    <location>
        <position position="110"/>
    </location>
    <ligand>
        <name>Mn(2+)</name>
        <dbReference type="ChEBI" id="CHEBI:29035"/>
        <label>1</label>
    </ligand>
</feature>
<dbReference type="PANTHER" id="PTHR11118:SF1">
    <property type="entry name" value="RNA-SPLICING LIGASE RTCB HOMOLOG"/>
    <property type="match status" value="1"/>
</dbReference>
<accession>G2DFV9</accession>
<dbReference type="InterPro" id="IPR001233">
    <property type="entry name" value="RtcB"/>
</dbReference>
<dbReference type="GO" id="GO:0046872">
    <property type="term" value="F:metal ion binding"/>
    <property type="evidence" value="ECO:0007669"/>
    <property type="project" value="UniProtKB-UniRule"/>
</dbReference>
<dbReference type="Pfam" id="PF01139">
    <property type="entry name" value="RtcB"/>
    <property type="match status" value="1"/>
</dbReference>
<reference evidence="14" key="1">
    <citation type="journal article" date="2011" name="ISME J.">
        <title>The endosymbionts of the deep-sea tubeworms Riftia pachyptila and Tevnia jerichonana share an identical physiology as revealed by proteogenomic analyses.</title>
        <authorList>
            <person name="Gardebrecht A."/>
            <person name="Markert S."/>
            <person name="Felbeck H."/>
            <person name="Thuermer A."/>
            <person name="Albrecht D."/>
            <person name="Wollherr A."/>
            <person name="Kabisch J."/>
            <person name="Lehmann R."/>
            <person name="Daniel R."/>
            <person name="Liesegang H."/>
            <person name="Hecker M."/>
            <person name="Sievert S.M."/>
            <person name="Schweder T."/>
        </authorList>
    </citation>
    <scope>NUCLEOTIDE SEQUENCE [LARGE SCALE GENOMIC DNA]</scope>
</reference>
<feature type="binding site" evidence="11">
    <location>
        <position position="395"/>
    </location>
    <ligand>
        <name>GMP</name>
        <dbReference type="ChEBI" id="CHEBI:58115"/>
    </ligand>
</feature>
<evidence type="ECO:0000256" key="12">
    <source>
        <dbReference type="PIRSR" id="PIRSR601233-3"/>
    </source>
</evidence>
<feature type="binding site" evidence="11">
    <location>
        <begin position="339"/>
        <end position="340"/>
    </location>
    <ligand>
        <name>GMP</name>
        <dbReference type="ChEBI" id="CHEBI:58115"/>
    </ligand>
</feature>
<gene>
    <name evidence="13" type="primary">rtcB</name>
    <name evidence="14" type="ORF">Rifp1Sym_cy00190</name>
</gene>
<feature type="binding site" evidence="12">
    <location>
        <position position="249"/>
    </location>
    <ligand>
        <name>Mn(2+)</name>
        <dbReference type="ChEBI" id="CHEBI:29035"/>
        <label>2</label>
    </ligand>
</feature>
<evidence type="ECO:0000256" key="7">
    <source>
        <dbReference type="ARBA" id="ARBA00023211"/>
    </source>
</evidence>
<proteinExistence type="inferred from homology"/>
<keyword evidence="3 12" id="KW-0479">Metal-binding</keyword>
<protein>
    <recommendedName>
        <fullName evidence="13">tRNA-splicing ligase RtcB</fullName>
        <ecNumber evidence="13">6.5.1.-</ecNumber>
    </recommendedName>
</protein>
<dbReference type="Gene3D" id="3.90.1860.10">
    <property type="entry name" value="tRNA-splicing ligase RtcB"/>
    <property type="match status" value="1"/>
</dbReference>
<dbReference type="GO" id="GO:0005525">
    <property type="term" value="F:GTP binding"/>
    <property type="evidence" value="ECO:0007669"/>
    <property type="project" value="UniProtKB-KW"/>
</dbReference>
<comment type="subunit">
    <text evidence="13">Monomer.</text>
</comment>
<dbReference type="GO" id="GO:0006396">
    <property type="term" value="P:RNA processing"/>
    <property type="evidence" value="ECO:0007669"/>
    <property type="project" value="InterPro"/>
</dbReference>
<dbReference type="GO" id="GO:0170057">
    <property type="term" value="F:RNA ligase (GTP) activity"/>
    <property type="evidence" value="ECO:0007669"/>
    <property type="project" value="UniProtKB-EC"/>
</dbReference>
<comment type="caution">
    <text evidence="14">The sequence shown here is derived from an EMBL/GenBank/DDBJ whole genome shotgun (WGS) entry which is preliminary data.</text>
</comment>
<keyword evidence="4 11" id="KW-0547">Nucleotide-binding</keyword>
<evidence type="ECO:0000313" key="14">
    <source>
        <dbReference type="EMBL" id="EGV50514.1"/>
    </source>
</evidence>
<dbReference type="SUPFAM" id="SSF103365">
    <property type="entry name" value="Hypothetical protein PH1602"/>
    <property type="match status" value="1"/>
</dbReference>
<comment type="similarity">
    <text evidence="1 13">Belongs to the RtcB family.</text>
</comment>
<feature type="binding site" evidence="12">
    <location>
        <position position="218"/>
    </location>
    <ligand>
        <name>Mn(2+)</name>
        <dbReference type="ChEBI" id="CHEBI:29035"/>
        <label>1</label>
    </ligand>
</feature>
<evidence type="ECO:0000256" key="13">
    <source>
        <dbReference type="RuleBase" id="RU371113"/>
    </source>
</evidence>
<evidence type="ECO:0000256" key="4">
    <source>
        <dbReference type="ARBA" id="ARBA00022741"/>
    </source>
</evidence>
<keyword evidence="7 12" id="KW-0464">Manganese</keyword>
<dbReference type="GO" id="GO:0003972">
    <property type="term" value="F:RNA ligase (ATP) activity"/>
    <property type="evidence" value="ECO:0007669"/>
    <property type="project" value="TreeGrafter"/>
</dbReference>
<dbReference type="PATRIC" id="fig|1048808.3.peg.2532"/>
<keyword evidence="2 13" id="KW-0436">Ligase</keyword>
<dbReference type="EC" id="6.5.1.-" evidence="13"/>
<dbReference type="EMBL" id="AFOC01000078">
    <property type="protein sequence ID" value="EGV50514.1"/>
    <property type="molecule type" value="Genomic_DNA"/>
</dbReference>
<dbReference type="GO" id="GO:0042245">
    <property type="term" value="P:RNA repair"/>
    <property type="evidence" value="ECO:0007669"/>
    <property type="project" value="UniProtKB-KW"/>
</dbReference>